<dbReference type="SUPFAM" id="SSF54928">
    <property type="entry name" value="RNA-binding domain, RBD"/>
    <property type="match status" value="1"/>
</dbReference>
<dbReference type="Pfam" id="PF00076">
    <property type="entry name" value="RRM_1"/>
    <property type="match status" value="1"/>
</dbReference>
<proteinExistence type="predicted"/>
<organism evidence="8">
    <name type="scientific">Hymenolepis diminuta</name>
    <name type="common">Rat tapeworm</name>
    <dbReference type="NCBI Taxonomy" id="6216"/>
    <lineage>
        <taxon>Eukaryota</taxon>
        <taxon>Metazoa</taxon>
        <taxon>Spiralia</taxon>
        <taxon>Lophotrochozoa</taxon>
        <taxon>Platyhelminthes</taxon>
        <taxon>Cestoda</taxon>
        <taxon>Eucestoda</taxon>
        <taxon>Cyclophyllidea</taxon>
        <taxon>Hymenolepididae</taxon>
        <taxon>Hymenolepis</taxon>
    </lineage>
</organism>
<gene>
    <name evidence="6" type="ORF">HDID_LOCUS1147</name>
</gene>
<accession>A0A0R3SA10</accession>
<comment type="subcellular location">
    <subcellularLocation>
        <location evidence="1">Nucleus</location>
    </subcellularLocation>
</comment>
<dbReference type="InterPro" id="IPR000504">
    <property type="entry name" value="RRM_dom"/>
</dbReference>
<dbReference type="EMBL" id="UYSG01000196">
    <property type="protein sequence ID" value="VDL18608.1"/>
    <property type="molecule type" value="Genomic_DNA"/>
</dbReference>
<evidence type="ECO:0000256" key="4">
    <source>
        <dbReference type="SAM" id="MobiDB-lite"/>
    </source>
</evidence>
<dbReference type="PANTHER" id="PTHR48033">
    <property type="entry name" value="RNA-BINDING (RRM/RBD/RNP MOTIFS) FAMILY PROTEIN"/>
    <property type="match status" value="1"/>
</dbReference>
<feature type="compositionally biased region" description="Basic and acidic residues" evidence="4">
    <location>
        <begin position="16"/>
        <end position="34"/>
    </location>
</feature>
<reference evidence="6 7" key="2">
    <citation type="submission" date="2018-11" db="EMBL/GenBank/DDBJ databases">
        <authorList>
            <consortium name="Pathogen Informatics"/>
        </authorList>
    </citation>
    <scope>NUCLEOTIDE SEQUENCE [LARGE SCALE GENOMIC DNA]</scope>
</reference>
<dbReference type="Gene3D" id="3.30.70.330">
    <property type="match status" value="1"/>
</dbReference>
<feature type="compositionally biased region" description="Basic and acidic residues" evidence="4">
    <location>
        <begin position="130"/>
        <end position="145"/>
    </location>
</feature>
<dbReference type="GO" id="GO:0010468">
    <property type="term" value="P:regulation of gene expression"/>
    <property type="evidence" value="ECO:0007669"/>
    <property type="project" value="TreeGrafter"/>
</dbReference>
<evidence type="ECO:0000313" key="6">
    <source>
        <dbReference type="EMBL" id="VDL18608.1"/>
    </source>
</evidence>
<evidence type="ECO:0000256" key="1">
    <source>
        <dbReference type="ARBA" id="ARBA00004123"/>
    </source>
</evidence>
<evidence type="ECO:0000259" key="5">
    <source>
        <dbReference type="PROSITE" id="PS50102"/>
    </source>
</evidence>
<feature type="region of interest" description="Disordered" evidence="4">
    <location>
        <begin position="16"/>
        <end position="39"/>
    </location>
</feature>
<sequence>MHDWLYGSGQIAYPAHRADQSKRGHLSRAEEGKTSPRNAWMDTFKMGLHSNTTENDTSPPSDVSMLSTIVEEKMDVNSCPSSVTSCVSPNQTSNGGMDGGYDGESSENIKNGNCEVAIMEADSNTGNLKENVKDNDKETGETEFPHEPGKIFIGGLNPCTTIENLKFYFRKYGEIKNSLIMRDIVTKKSR</sequence>
<name>A0A0R3SA10_HYMDI</name>
<evidence type="ECO:0000313" key="8">
    <source>
        <dbReference type="WBParaSite" id="HDID_0000114601-mRNA-1"/>
    </source>
</evidence>
<dbReference type="InterPro" id="IPR012677">
    <property type="entry name" value="Nucleotide-bd_a/b_plait_sf"/>
</dbReference>
<feature type="domain" description="RRM" evidence="5">
    <location>
        <begin position="149"/>
        <end position="190"/>
    </location>
</feature>
<keyword evidence="3" id="KW-0694">RNA-binding</keyword>
<dbReference type="Proteomes" id="UP000274504">
    <property type="component" value="Unassembled WGS sequence"/>
</dbReference>
<dbReference type="GO" id="GO:0005654">
    <property type="term" value="C:nucleoplasm"/>
    <property type="evidence" value="ECO:0007669"/>
    <property type="project" value="TreeGrafter"/>
</dbReference>
<keyword evidence="2" id="KW-0539">Nucleus</keyword>
<evidence type="ECO:0000313" key="7">
    <source>
        <dbReference type="Proteomes" id="UP000274504"/>
    </source>
</evidence>
<evidence type="ECO:0000256" key="2">
    <source>
        <dbReference type="ARBA" id="ARBA00023242"/>
    </source>
</evidence>
<dbReference type="STRING" id="6216.A0A0R3SA10"/>
<dbReference type="InterPro" id="IPR035979">
    <property type="entry name" value="RBD_domain_sf"/>
</dbReference>
<dbReference type="GO" id="GO:0000785">
    <property type="term" value="C:chromatin"/>
    <property type="evidence" value="ECO:0007669"/>
    <property type="project" value="TreeGrafter"/>
</dbReference>
<dbReference type="WBParaSite" id="HDID_0000114601-mRNA-1">
    <property type="protein sequence ID" value="HDID_0000114601-mRNA-1"/>
    <property type="gene ID" value="HDID_0000114601"/>
</dbReference>
<dbReference type="PANTHER" id="PTHR48033:SF10">
    <property type="entry name" value="RNA-BINDING PROTEIN SQUID"/>
    <property type="match status" value="1"/>
</dbReference>
<dbReference type="AlphaFoldDB" id="A0A0R3SA10"/>
<dbReference type="PROSITE" id="PS50102">
    <property type="entry name" value="RRM"/>
    <property type="match status" value="1"/>
</dbReference>
<evidence type="ECO:0000256" key="3">
    <source>
        <dbReference type="PROSITE-ProRule" id="PRU00176"/>
    </source>
</evidence>
<protein>
    <submittedName>
        <fullName evidence="8">RRM domain-containing protein</fullName>
    </submittedName>
</protein>
<feature type="region of interest" description="Disordered" evidence="4">
    <location>
        <begin position="126"/>
        <end position="145"/>
    </location>
</feature>
<dbReference type="OrthoDB" id="1875751at2759"/>
<dbReference type="GO" id="GO:0003723">
    <property type="term" value="F:RNA binding"/>
    <property type="evidence" value="ECO:0007669"/>
    <property type="project" value="UniProtKB-UniRule"/>
</dbReference>
<reference evidence="8" key="1">
    <citation type="submission" date="2017-02" db="UniProtKB">
        <authorList>
            <consortium name="WormBaseParasite"/>
        </authorList>
    </citation>
    <scope>IDENTIFICATION</scope>
</reference>